<dbReference type="InterPro" id="IPR036250">
    <property type="entry name" value="AcylCo_DH-like_C"/>
</dbReference>
<dbReference type="GO" id="GO:0003995">
    <property type="term" value="F:acyl-CoA dehydrogenase activity"/>
    <property type="evidence" value="ECO:0007669"/>
    <property type="project" value="TreeGrafter"/>
</dbReference>
<accession>A0AAD4GXF8</accession>
<organism evidence="9 10">
    <name type="scientific">Aspergillus nanangensis</name>
    <dbReference type="NCBI Taxonomy" id="2582783"/>
    <lineage>
        <taxon>Eukaryota</taxon>
        <taxon>Fungi</taxon>
        <taxon>Dikarya</taxon>
        <taxon>Ascomycota</taxon>
        <taxon>Pezizomycotina</taxon>
        <taxon>Eurotiomycetes</taxon>
        <taxon>Eurotiomycetidae</taxon>
        <taxon>Eurotiales</taxon>
        <taxon>Aspergillaceae</taxon>
        <taxon>Aspergillus</taxon>
        <taxon>Aspergillus subgen. Circumdati</taxon>
    </lineage>
</organism>
<dbReference type="Proteomes" id="UP001194746">
    <property type="component" value="Unassembled WGS sequence"/>
</dbReference>
<keyword evidence="4 5" id="KW-0274">FAD</keyword>
<dbReference type="CDD" id="cd00567">
    <property type="entry name" value="ACAD"/>
    <property type="match status" value="1"/>
</dbReference>
<evidence type="ECO:0000313" key="10">
    <source>
        <dbReference type="Proteomes" id="UP001194746"/>
    </source>
</evidence>
<evidence type="ECO:0008006" key="11">
    <source>
        <dbReference type="Google" id="ProtNLM"/>
    </source>
</evidence>
<feature type="domain" description="Acyl-CoA oxidase/dehydrogenase middle" evidence="7">
    <location>
        <begin position="175"/>
        <end position="271"/>
    </location>
</feature>
<keyword evidence="3 5" id="KW-0285">Flavoprotein</keyword>
<comment type="similarity">
    <text evidence="2 5">Belongs to the acyl-CoA dehydrogenase family.</text>
</comment>
<dbReference type="AlphaFoldDB" id="A0AAD4GXF8"/>
<dbReference type="Gene3D" id="2.40.110.10">
    <property type="entry name" value="Butyryl-CoA Dehydrogenase, subunit A, domain 2"/>
    <property type="match status" value="1"/>
</dbReference>
<evidence type="ECO:0000256" key="3">
    <source>
        <dbReference type="ARBA" id="ARBA00022630"/>
    </source>
</evidence>
<dbReference type="InterPro" id="IPR037069">
    <property type="entry name" value="AcylCoA_DH/ox_N_sf"/>
</dbReference>
<dbReference type="FunFam" id="1.20.140.10:FF:000012">
    <property type="entry name" value="Acyl-CoA dehydrogenase fadE12"/>
    <property type="match status" value="1"/>
</dbReference>
<name>A0AAD4GXF8_ASPNN</name>
<evidence type="ECO:0000259" key="8">
    <source>
        <dbReference type="Pfam" id="PF02771"/>
    </source>
</evidence>
<reference evidence="9" key="2">
    <citation type="submission" date="2020-02" db="EMBL/GenBank/DDBJ databases">
        <authorList>
            <person name="Gilchrist C.L.M."/>
            <person name="Chooi Y.-H."/>
        </authorList>
    </citation>
    <scope>NUCLEOTIDE SEQUENCE</scope>
    <source>
        <strain evidence="9">MST-FP2251</strain>
    </source>
</reference>
<evidence type="ECO:0000313" key="9">
    <source>
        <dbReference type="EMBL" id="KAF9891523.1"/>
    </source>
</evidence>
<dbReference type="Pfam" id="PF02771">
    <property type="entry name" value="Acyl-CoA_dh_N"/>
    <property type="match status" value="1"/>
</dbReference>
<evidence type="ECO:0000259" key="7">
    <source>
        <dbReference type="Pfam" id="PF02770"/>
    </source>
</evidence>
<dbReference type="InterPro" id="IPR006091">
    <property type="entry name" value="Acyl-CoA_Oxase/DH_mid-dom"/>
</dbReference>
<gene>
    <name evidence="9" type="ORF">FE257_003990</name>
</gene>
<reference evidence="9" key="1">
    <citation type="journal article" date="2019" name="Beilstein J. Org. Chem.">
        <title>Nanangenines: drimane sesquiterpenoids as the dominant metabolite cohort of a novel Australian fungus, Aspergillus nanangensis.</title>
        <authorList>
            <person name="Lacey H.J."/>
            <person name="Gilchrist C.L.M."/>
            <person name="Crombie A."/>
            <person name="Kalaitzis J.A."/>
            <person name="Vuong D."/>
            <person name="Rutledge P.J."/>
            <person name="Turner P."/>
            <person name="Pitt J.I."/>
            <person name="Lacey E."/>
            <person name="Chooi Y.H."/>
            <person name="Piggott A.M."/>
        </authorList>
    </citation>
    <scope>NUCLEOTIDE SEQUENCE</scope>
    <source>
        <strain evidence="9">MST-FP2251</strain>
    </source>
</reference>
<feature type="domain" description="Acyl-CoA dehydrogenase/oxidase N-terminal" evidence="8">
    <location>
        <begin position="58"/>
        <end position="171"/>
    </location>
</feature>
<dbReference type="InterPro" id="IPR013786">
    <property type="entry name" value="AcylCoA_DH/ox_N"/>
</dbReference>
<comment type="cofactor">
    <cofactor evidence="1 5">
        <name>FAD</name>
        <dbReference type="ChEBI" id="CHEBI:57692"/>
    </cofactor>
</comment>
<dbReference type="InterPro" id="IPR009075">
    <property type="entry name" value="AcylCo_DH/oxidase_C"/>
</dbReference>
<comment type="caution">
    <text evidence="9">The sequence shown here is derived from an EMBL/GenBank/DDBJ whole genome shotgun (WGS) entry which is preliminary data.</text>
</comment>
<protein>
    <recommendedName>
        <fullName evidence="11">Acyl-CoA dehydrogenase</fullName>
    </recommendedName>
</protein>
<dbReference type="SUPFAM" id="SSF47203">
    <property type="entry name" value="Acyl-CoA dehydrogenase C-terminal domain-like"/>
    <property type="match status" value="1"/>
</dbReference>
<feature type="domain" description="Acyl-CoA dehydrogenase/oxidase C-terminal" evidence="6">
    <location>
        <begin position="285"/>
        <end position="433"/>
    </location>
</feature>
<keyword evidence="10" id="KW-1185">Reference proteome</keyword>
<dbReference type="PANTHER" id="PTHR43884:SF12">
    <property type="entry name" value="ISOVALERYL-COA DEHYDROGENASE, MITOCHONDRIAL-RELATED"/>
    <property type="match status" value="1"/>
</dbReference>
<dbReference type="SUPFAM" id="SSF56645">
    <property type="entry name" value="Acyl-CoA dehydrogenase NM domain-like"/>
    <property type="match status" value="1"/>
</dbReference>
<sequence length="440" mass="48846">MKGRLAIKFGSPYSILCRTSTWIPNVSPCVRSAVSTPNIRHLHARATEYLPSNFPDWTDSQRSVREAISAICSRYTDDYWLERDTEHKFPWELYKDLAANGWLGICLPEKFGGSNLGISEAAVMLQTISESGAGMNGASSVHMNIFGLEPVAKFGTDKQKEQWLVPLIQGKERACFAVTEPNTGLDTLRLQSSARREGDHYILNGSKVFISTAQVAEKALILVRTTPLKDVKKPSQGLSLFYTNLDRSAVQIHEIPKMGRSAVDTNSLSFEEWKVPVEDLVGQEGDGFRMILHGMNAERILVGAEALGIGYAALRRACNYVGERVVFGNPVGKYQGIQHPLAECWMNLESARLVIYLAARLYDEGYVDGEYANAGKYLASEAAFKAAERAIMSHGGMGYAKEYHVERYMREAVLTRIAPVSGEMIKNYIGQRVLGLPKSY</sequence>
<evidence type="ECO:0000256" key="1">
    <source>
        <dbReference type="ARBA" id="ARBA00001974"/>
    </source>
</evidence>
<dbReference type="Gene3D" id="1.10.540.10">
    <property type="entry name" value="Acyl-CoA dehydrogenase/oxidase, N-terminal domain"/>
    <property type="match status" value="1"/>
</dbReference>
<dbReference type="GO" id="GO:0050660">
    <property type="term" value="F:flavin adenine dinucleotide binding"/>
    <property type="evidence" value="ECO:0007669"/>
    <property type="project" value="InterPro"/>
</dbReference>
<dbReference type="Pfam" id="PF02770">
    <property type="entry name" value="Acyl-CoA_dh_M"/>
    <property type="match status" value="1"/>
</dbReference>
<dbReference type="EMBL" id="VCAU01000018">
    <property type="protein sequence ID" value="KAF9891523.1"/>
    <property type="molecule type" value="Genomic_DNA"/>
</dbReference>
<keyword evidence="5" id="KW-0560">Oxidoreductase</keyword>
<dbReference type="PANTHER" id="PTHR43884">
    <property type="entry name" value="ACYL-COA DEHYDROGENASE"/>
    <property type="match status" value="1"/>
</dbReference>
<evidence type="ECO:0000256" key="5">
    <source>
        <dbReference type="RuleBase" id="RU362125"/>
    </source>
</evidence>
<proteinExistence type="inferred from homology"/>
<evidence type="ECO:0000256" key="2">
    <source>
        <dbReference type="ARBA" id="ARBA00009347"/>
    </source>
</evidence>
<dbReference type="Pfam" id="PF00441">
    <property type="entry name" value="Acyl-CoA_dh_1"/>
    <property type="match status" value="1"/>
</dbReference>
<dbReference type="InterPro" id="IPR046373">
    <property type="entry name" value="Acyl-CoA_Oxase/DH_mid-dom_sf"/>
</dbReference>
<evidence type="ECO:0000256" key="4">
    <source>
        <dbReference type="ARBA" id="ARBA00022827"/>
    </source>
</evidence>
<dbReference type="Gene3D" id="1.20.140.10">
    <property type="entry name" value="Butyryl-CoA Dehydrogenase, subunit A, domain 3"/>
    <property type="match status" value="1"/>
</dbReference>
<evidence type="ECO:0000259" key="6">
    <source>
        <dbReference type="Pfam" id="PF00441"/>
    </source>
</evidence>
<dbReference type="InterPro" id="IPR009100">
    <property type="entry name" value="AcylCoA_DH/oxidase_NM_dom_sf"/>
</dbReference>